<keyword evidence="2 5" id="KW-0812">Transmembrane</keyword>
<keyword evidence="3 5" id="KW-1133">Transmembrane helix</keyword>
<evidence type="ECO:0000256" key="2">
    <source>
        <dbReference type="ARBA" id="ARBA00022692"/>
    </source>
</evidence>
<dbReference type="SUPFAM" id="SSF103481">
    <property type="entry name" value="Multidrug resistance efflux transporter EmrE"/>
    <property type="match status" value="2"/>
</dbReference>
<evidence type="ECO:0000256" key="5">
    <source>
        <dbReference type="SAM" id="Phobius"/>
    </source>
</evidence>
<evidence type="ECO:0000256" key="3">
    <source>
        <dbReference type="ARBA" id="ARBA00022989"/>
    </source>
</evidence>
<evidence type="ECO:0000313" key="7">
    <source>
        <dbReference type="EMBL" id="EAR90753.2"/>
    </source>
</evidence>
<feature type="transmembrane region" description="Helical" evidence="5">
    <location>
        <begin position="6"/>
        <end position="22"/>
    </location>
</feature>
<dbReference type="PANTHER" id="PTHR22911:SF6">
    <property type="entry name" value="SOLUTE CARRIER FAMILY 35 MEMBER G1"/>
    <property type="match status" value="1"/>
</dbReference>
<sequence length="273" mass="30983">MVVRGVIVSFLMYTIGYVKKYNMQVNDSKDFKLLTFRNIISALGQLYYFYAINKLPVSLLLIISNTGPIFVFILNYFLFGVKLTIKDIIGISVSFFGVVMVSDPSYFQSLFMETTTSSVQENNQYIQGTEKYILIGISILTWLGWALAIIMVRYMKSINTFEINMSLCFFFILFGSVGIIQSETPFDLSLNDVLGLIFIVGLVSFMYQITFITSTTITKNHGPITLINYTMIVESFLVEVVFFKEVPSIFEIIGSILVLLGLASYFVSKLQKK</sequence>
<accession>I7MI08</accession>
<feature type="transmembrane region" description="Helical" evidence="5">
    <location>
        <begin position="132"/>
        <end position="151"/>
    </location>
</feature>
<feature type="domain" description="EamA" evidence="6">
    <location>
        <begin position="3"/>
        <end position="102"/>
    </location>
</feature>
<dbReference type="RefSeq" id="XP_001010998.2">
    <property type="nucleotide sequence ID" value="XM_001010998.2"/>
</dbReference>
<gene>
    <name evidence="7" type="ORF">TTHERM_00709650</name>
</gene>
<dbReference type="InterPro" id="IPR000620">
    <property type="entry name" value="EamA_dom"/>
</dbReference>
<feature type="transmembrane region" description="Helical" evidence="5">
    <location>
        <begin position="57"/>
        <end position="79"/>
    </location>
</feature>
<proteinExistence type="predicted"/>
<dbReference type="PANTHER" id="PTHR22911">
    <property type="entry name" value="ACYL-MALONYL CONDENSING ENZYME-RELATED"/>
    <property type="match status" value="1"/>
</dbReference>
<dbReference type="OrthoDB" id="306876at2759"/>
<feature type="transmembrane region" description="Helical" evidence="5">
    <location>
        <begin position="249"/>
        <end position="267"/>
    </location>
</feature>
<keyword evidence="4 5" id="KW-0472">Membrane</keyword>
<dbReference type="GO" id="GO:0016020">
    <property type="term" value="C:membrane"/>
    <property type="evidence" value="ECO:0007669"/>
    <property type="project" value="UniProtKB-SubCell"/>
</dbReference>
<feature type="transmembrane region" description="Helical" evidence="5">
    <location>
        <begin position="163"/>
        <end position="181"/>
    </location>
</feature>
<organism evidence="7 8">
    <name type="scientific">Tetrahymena thermophila (strain SB210)</name>
    <dbReference type="NCBI Taxonomy" id="312017"/>
    <lineage>
        <taxon>Eukaryota</taxon>
        <taxon>Sar</taxon>
        <taxon>Alveolata</taxon>
        <taxon>Ciliophora</taxon>
        <taxon>Intramacronucleata</taxon>
        <taxon>Oligohymenophorea</taxon>
        <taxon>Hymenostomatida</taxon>
        <taxon>Tetrahymenina</taxon>
        <taxon>Tetrahymenidae</taxon>
        <taxon>Tetrahymena</taxon>
    </lineage>
</organism>
<evidence type="ECO:0000259" key="6">
    <source>
        <dbReference type="Pfam" id="PF00892"/>
    </source>
</evidence>
<dbReference type="eggNOG" id="KOG4510">
    <property type="taxonomic scope" value="Eukaryota"/>
</dbReference>
<name>I7MI08_TETTS</name>
<dbReference type="GeneID" id="7837082"/>
<comment type="subcellular location">
    <subcellularLocation>
        <location evidence="1">Membrane</location>
        <topology evidence="1">Multi-pass membrane protein</topology>
    </subcellularLocation>
</comment>
<feature type="transmembrane region" description="Helical" evidence="5">
    <location>
        <begin position="34"/>
        <end position="51"/>
    </location>
</feature>
<protein>
    <submittedName>
        <fullName evidence="7">Integral membrane protein DUF6 containing protein</fullName>
    </submittedName>
</protein>
<dbReference type="Pfam" id="PF00892">
    <property type="entry name" value="EamA"/>
    <property type="match status" value="1"/>
</dbReference>
<dbReference type="AlphaFoldDB" id="I7MI08"/>
<dbReference type="InParanoid" id="I7MI08"/>
<dbReference type="EMBL" id="GG662794">
    <property type="protein sequence ID" value="EAR90753.2"/>
    <property type="molecule type" value="Genomic_DNA"/>
</dbReference>
<feature type="transmembrane region" description="Helical" evidence="5">
    <location>
        <begin position="91"/>
        <end position="112"/>
    </location>
</feature>
<dbReference type="KEGG" id="tet:TTHERM_00709650"/>
<evidence type="ECO:0000313" key="8">
    <source>
        <dbReference type="Proteomes" id="UP000009168"/>
    </source>
</evidence>
<keyword evidence="8" id="KW-1185">Reference proteome</keyword>
<dbReference type="InterPro" id="IPR037185">
    <property type="entry name" value="EmrE-like"/>
</dbReference>
<evidence type="ECO:0000256" key="4">
    <source>
        <dbReference type="ARBA" id="ARBA00023136"/>
    </source>
</evidence>
<evidence type="ECO:0000256" key="1">
    <source>
        <dbReference type="ARBA" id="ARBA00004141"/>
    </source>
</evidence>
<dbReference type="Proteomes" id="UP000009168">
    <property type="component" value="Unassembled WGS sequence"/>
</dbReference>
<dbReference type="Gene3D" id="1.10.3730.20">
    <property type="match status" value="1"/>
</dbReference>
<feature type="transmembrane region" description="Helical" evidence="5">
    <location>
        <begin position="193"/>
        <end position="212"/>
    </location>
</feature>
<reference evidence="8" key="1">
    <citation type="journal article" date="2006" name="PLoS Biol.">
        <title>Macronuclear genome sequence of the ciliate Tetrahymena thermophila, a model eukaryote.</title>
        <authorList>
            <person name="Eisen J.A."/>
            <person name="Coyne R.S."/>
            <person name="Wu M."/>
            <person name="Wu D."/>
            <person name="Thiagarajan M."/>
            <person name="Wortman J.R."/>
            <person name="Badger J.H."/>
            <person name="Ren Q."/>
            <person name="Amedeo P."/>
            <person name="Jones K.M."/>
            <person name="Tallon L.J."/>
            <person name="Delcher A.L."/>
            <person name="Salzberg S.L."/>
            <person name="Silva J.C."/>
            <person name="Haas B.J."/>
            <person name="Majoros W.H."/>
            <person name="Farzad M."/>
            <person name="Carlton J.M."/>
            <person name="Smith R.K. Jr."/>
            <person name="Garg J."/>
            <person name="Pearlman R.E."/>
            <person name="Karrer K.M."/>
            <person name="Sun L."/>
            <person name="Manning G."/>
            <person name="Elde N.C."/>
            <person name="Turkewitz A.P."/>
            <person name="Asai D.J."/>
            <person name="Wilkes D.E."/>
            <person name="Wang Y."/>
            <person name="Cai H."/>
            <person name="Collins K."/>
            <person name="Stewart B.A."/>
            <person name="Lee S.R."/>
            <person name="Wilamowska K."/>
            <person name="Weinberg Z."/>
            <person name="Ruzzo W.L."/>
            <person name="Wloga D."/>
            <person name="Gaertig J."/>
            <person name="Frankel J."/>
            <person name="Tsao C.-C."/>
            <person name="Gorovsky M.A."/>
            <person name="Keeling P.J."/>
            <person name="Waller R.F."/>
            <person name="Patron N.J."/>
            <person name="Cherry J.M."/>
            <person name="Stover N.A."/>
            <person name="Krieger C.J."/>
            <person name="del Toro C."/>
            <person name="Ryder H.F."/>
            <person name="Williamson S.C."/>
            <person name="Barbeau R.A."/>
            <person name="Hamilton E.P."/>
            <person name="Orias E."/>
        </authorList>
    </citation>
    <scope>NUCLEOTIDE SEQUENCE [LARGE SCALE GENOMIC DNA]</scope>
    <source>
        <strain evidence="8">SB210</strain>
    </source>
</reference>